<dbReference type="Pfam" id="PF07394">
    <property type="entry name" value="DUF1501"/>
    <property type="match status" value="1"/>
</dbReference>
<dbReference type="OrthoDB" id="9779968at2"/>
<evidence type="ECO:0000256" key="1">
    <source>
        <dbReference type="SAM" id="SignalP"/>
    </source>
</evidence>
<dbReference type="PANTHER" id="PTHR43737">
    <property type="entry name" value="BLL7424 PROTEIN"/>
    <property type="match status" value="1"/>
</dbReference>
<reference evidence="2 3" key="1">
    <citation type="submission" date="2016-03" db="EMBL/GenBank/DDBJ databases">
        <authorList>
            <consortium name="Pathogen Informatics"/>
        </authorList>
    </citation>
    <scope>NUCLEOTIDE SEQUENCE [LARGE SCALE GENOMIC DNA]</scope>
    <source>
        <strain evidence="2 3">NCTC13364</strain>
    </source>
</reference>
<protein>
    <submittedName>
        <fullName evidence="2">Uncharacterized protein conserved in bacteria</fullName>
    </submittedName>
</protein>
<dbReference type="Proteomes" id="UP000077037">
    <property type="component" value="Unassembled WGS sequence"/>
</dbReference>
<dbReference type="InterPro" id="IPR010869">
    <property type="entry name" value="DUF1501"/>
</dbReference>
<dbReference type="AlphaFoldDB" id="A0A157LZ47"/>
<accession>A0A157LZ47</accession>
<evidence type="ECO:0000313" key="3">
    <source>
        <dbReference type="Proteomes" id="UP000077037"/>
    </source>
</evidence>
<feature type="signal peptide" evidence="1">
    <location>
        <begin position="1"/>
        <end position="24"/>
    </location>
</feature>
<evidence type="ECO:0000313" key="2">
    <source>
        <dbReference type="EMBL" id="SAI01726.1"/>
    </source>
</evidence>
<sequence length="391" mass="42417">MDRRRFLAHAAAAPLLLHGASLYAAPAADTRLLVVFMRGAYDCANLLVPATSEFYYESRPNIAIPRDQALPLADGWALHPALADSLMPMYQRGELAFVPFAGTDDLSRSHFETQNSIEVGRAASARGNYRSGFLNRLSEVLSRDSRHPASFTRDVPQIFRGELGVPNIDLGGGNRKSTLNEDRARTLARMYQGTDLGQSVDEGLQIAAQSEAMQKEMAQANGKAVSTQTLAAQAERIGGFMADRYNIGFVDVGGWDTHVAQGGVNGNLANNLGRLGQALAAYAKAMGPAWKNTTVVVISEFGRTFRENGNRGTDHGHGSVYWVLGGTVRGGRIAGRQVEVGHATLFQDRDYPVLNDYRAVFGGLFGKLYGLNARQLDTVFPGTRAQDLRLV</sequence>
<keyword evidence="1" id="KW-0732">Signal</keyword>
<dbReference type="EMBL" id="FKBS01000008">
    <property type="protein sequence ID" value="SAI01726.1"/>
    <property type="molecule type" value="Genomic_DNA"/>
</dbReference>
<dbReference type="RefSeq" id="WP_066409130.1">
    <property type="nucleotide sequence ID" value="NZ_FKBS01000008.1"/>
</dbReference>
<feature type="chain" id="PRO_5007614162" evidence="1">
    <location>
        <begin position="25"/>
        <end position="391"/>
    </location>
</feature>
<proteinExistence type="predicted"/>
<name>A0A157LZ47_9BORD</name>
<gene>
    <name evidence="2" type="ORF">SAMEA1982600_00949</name>
</gene>
<dbReference type="PANTHER" id="PTHR43737:SF1">
    <property type="entry name" value="DUF1501 DOMAIN-CONTAINING PROTEIN"/>
    <property type="match status" value="1"/>
</dbReference>
<organism evidence="2 3">
    <name type="scientific">Bordetella ansorpii</name>
    <dbReference type="NCBI Taxonomy" id="288768"/>
    <lineage>
        <taxon>Bacteria</taxon>
        <taxon>Pseudomonadati</taxon>
        <taxon>Pseudomonadota</taxon>
        <taxon>Betaproteobacteria</taxon>
        <taxon>Burkholderiales</taxon>
        <taxon>Alcaligenaceae</taxon>
        <taxon>Bordetella</taxon>
    </lineage>
</organism>